<proteinExistence type="predicted"/>
<evidence type="ECO:0000313" key="2">
    <source>
        <dbReference type="Proteomes" id="UP000245667"/>
    </source>
</evidence>
<evidence type="ECO:0000313" key="1">
    <source>
        <dbReference type="EMBL" id="PWK25683.1"/>
    </source>
</evidence>
<accession>A0A316EAB3</accession>
<comment type="caution">
    <text evidence="1">The sequence shown here is derived from an EMBL/GenBank/DDBJ whole genome shotgun (WGS) entry which is preliminary data.</text>
</comment>
<name>A0A316EAB3_9FLAO</name>
<sequence length="63" mass="7381">MKALIFMKFLSDFFLISHAYGKHNQIFENYVWDHDLGKMGKAAWERWDDTANKALFGGGNNHF</sequence>
<organism evidence="1 2">
    <name type="scientific">Maribacter polysiphoniae</name>
    <dbReference type="NCBI Taxonomy" id="429344"/>
    <lineage>
        <taxon>Bacteria</taxon>
        <taxon>Pseudomonadati</taxon>
        <taxon>Bacteroidota</taxon>
        <taxon>Flavobacteriia</taxon>
        <taxon>Flavobacteriales</taxon>
        <taxon>Flavobacteriaceae</taxon>
        <taxon>Maribacter</taxon>
    </lineage>
</organism>
<protein>
    <submittedName>
        <fullName evidence="1">Uncharacterized protein</fullName>
    </submittedName>
</protein>
<dbReference type="AlphaFoldDB" id="A0A316EAB3"/>
<dbReference type="Proteomes" id="UP000245667">
    <property type="component" value="Unassembled WGS sequence"/>
</dbReference>
<reference evidence="1 2" key="1">
    <citation type="submission" date="2018-05" db="EMBL/GenBank/DDBJ databases">
        <title>Genomic Encyclopedia of Archaeal and Bacterial Type Strains, Phase II (KMG-II): from individual species to whole genera.</title>
        <authorList>
            <person name="Goeker M."/>
        </authorList>
    </citation>
    <scope>NUCLEOTIDE SEQUENCE [LARGE SCALE GENOMIC DNA]</scope>
    <source>
        <strain evidence="1 2">DSM 23514</strain>
    </source>
</reference>
<gene>
    <name evidence="1" type="ORF">LX92_00426</name>
</gene>
<dbReference type="EMBL" id="QGGQ01000001">
    <property type="protein sequence ID" value="PWK25683.1"/>
    <property type="molecule type" value="Genomic_DNA"/>
</dbReference>